<accession>A0ABP7SU59</accession>
<reference evidence="8" key="1">
    <citation type="journal article" date="2019" name="Int. J. Syst. Evol. Microbiol.">
        <title>The Global Catalogue of Microorganisms (GCM) 10K type strain sequencing project: providing services to taxonomists for standard genome sequencing and annotation.</title>
        <authorList>
            <consortium name="The Broad Institute Genomics Platform"/>
            <consortium name="The Broad Institute Genome Sequencing Center for Infectious Disease"/>
            <person name="Wu L."/>
            <person name="Ma J."/>
        </authorList>
    </citation>
    <scope>NUCLEOTIDE SEQUENCE [LARGE SCALE GENOMIC DNA]</scope>
    <source>
        <strain evidence="8">JCM 17224</strain>
    </source>
</reference>
<proteinExistence type="predicted"/>
<dbReference type="CDD" id="cd02932">
    <property type="entry name" value="OYE_YqiM_FMN"/>
    <property type="match status" value="1"/>
</dbReference>
<evidence type="ECO:0000256" key="4">
    <source>
        <dbReference type="ARBA" id="ARBA00022857"/>
    </source>
</evidence>
<dbReference type="PANTHER" id="PTHR43303:SF4">
    <property type="entry name" value="NADPH DEHYDROGENASE C23G7.10C-RELATED"/>
    <property type="match status" value="1"/>
</dbReference>
<keyword evidence="5" id="KW-0560">Oxidoreductase</keyword>
<dbReference type="Gene3D" id="3.20.20.70">
    <property type="entry name" value="Aldolase class I"/>
    <property type="match status" value="1"/>
</dbReference>
<sequence length="332" mass="35283">MYSSQDGFANDWHLVHLGSRAVGGAGLVITEAAAVSPEGRITPDDLGIWQDEHIEGLRRITSFIREQGAVVGIQLAHAGRKASTYTSWKGAGRVPEAEGGWQTVAPSAGPFAANYPIPVALDAAGLNKVVADFRAAAGRALAAGFQLIELHAAHGYLLHEFLSPLSNQRTDAYGGSFENRIRLLLEVVAATRAVWPAELPLLVRLSATDWTAGGWTADDSVALAAILKTKGVDLIDCSSGGNVPTAAIPVGPLYQVPFAERLKREAGVLTGAVGLITTAAEAEAILSNGQADLVLLARELLRDPYFPLHAAHELGEEVVWPDQYVRARPRRP</sequence>
<dbReference type="SUPFAM" id="SSF51395">
    <property type="entry name" value="FMN-linked oxidoreductases"/>
    <property type="match status" value="1"/>
</dbReference>
<keyword evidence="8" id="KW-1185">Reference proteome</keyword>
<evidence type="ECO:0000259" key="6">
    <source>
        <dbReference type="Pfam" id="PF00724"/>
    </source>
</evidence>
<dbReference type="InterPro" id="IPR013785">
    <property type="entry name" value="Aldolase_TIM"/>
</dbReference>
<evidence type="ECO:0000256" key="1">
    <source>
        <dbReference type="ARBA" id="ARBA00001917"/>
    </source>
</evidence>
<name>A0ABP7SU59_9BACT</name>
<gene>
    <name evidence="7" type="ORF">GCM10022408_32270</name>
</gene>
<evidence type="ECO:0000256" key="3">
    <source>
        <dbReference type="ARBA" id="ARBA00022643"/>
    </source>
</evidence>
<dbReference type="Proteomes" id="UP001500567">
    <property type="component" value="Unassembled WGS sequence"/>
</dbReference>
<keyword evidence="4" id="KW-0521">NADP</keyword>
<dbReference type="PANTHER" id="PTHR43303">
    <property type="entry name" value="NADPH DEHYDROGENASE C23G7.10C-RELATED"/>
    <property type="match status" value="1"/>
</dbReference>
<dbReference type="EMBL" id="BAABDJ010000037">
    <property type="protein sequence ID" value="GAA4016370.1"/>
    <property type="molecule type" value="Genomic_DNA"/>
</dbReference>
<organism evidence="7 8">
    <name type="scientific">Hymenobacter fastidiosus</name>
    <dbReference type="NCBI Taxonomy" id="486264"/>
    <lineage>
        <taxon>Bacteria</taxon>
        <taxon>Pseudomonadati</taxon>
        <taxon>Bacteroidota</taxon>
        <taxon>Cytophagia</taxon>
        <taxon>Cytophagales</taxon>
        <taxon>Hymenobacteraceae</taxon>
        <taxon>Hymenobacter</taxon>
    </lineage>
</organism>
<feature type="domain" description="NADH:flavin oxidoreductase/NADH oxidase N-terminal" evidence="6">
    <location>
        <begin position="4"/>
        <end position="314"/>
    </location>
</feature>
<dbReference type="InterPro" id="IPR001155">
    <property type="entry name" value="OxRdtase_FMN_N"/>
</dbReference>
<evidence type="ECO:0000313" key="7">
    <source>
        <dbReference type="EMBL" id="GAA4016370.1"/>
    </source>
</evidence>
<comment type="cofactor">
    <cofactor evidence="1">
        <name>FMN</name>
        <dbReference type="ChEBI" id="CHEBI:58210"/>
    </cofactor>
</comment>
<keyword evidence="3" id="KW-0288">FMN</keyword>
<evidence type="ECO:0000256" key="2">
    <source>
        <dbReference type="ARBA" id="ARBA00022630"/>
    </source>
</evidence>
<comment type="caution">
    <text evidence="7">The sequence shown here is derived from an EMBL/GenBank/DDBJ whole genome shotgun (WGS) entry which is preliminary data.</text>
</comment>
<dbReference type="Pfam" id="PF00724">
    <property type="entry name" value="Oxidored_FMN"/>
    <property type="match status" value="1"/>
</dbReference>
<evidence type="ECO:0000256" key="5">
    <source>
        <dbReference type="ARBA" id="ARBA00023002"/>
    </source>
</evidence>
<evidence type="ECO:0000313" key="8">
    <source>
        <dbReference type="Proteomes" id="UP001500567"/>
    </source>
</evidence>
<protein>
    <submittedName>
        <fullName evidence="7">NADH:flavin oxidoreductase/NADH oxidase</fullName>
    </submittedName>
</protein>
<keyword evidence="2" id="KW-0285">Flavoprotein</keyword>
<dbReference type="InterPro" id="IPR044152">
    <property type="entry name" value="YqjM-like"/>
</dbReference>